<accession>A0A7W5ASB1</accession>
<protein>
    <submittedName>
        <fullName evidence="1">2-polyprenyl-3-methyl-5-hydroxy-6-metoxy-1, 4-benzoquinol methylase</fullName>
    </submittedName>
</protein>
<dbReference type="AlphaFoldDB" id="A0A7W5ASB1"/>
<keyword evidence="1" id="KW-0808">Transferase</keyword>
<evidence type="ECO:0000313" key="2">
    <source>
        <dbReference type="Proteomes" id="UP000590749"/>
    </source>
</evidence>
<dbReference type="InterPro" id="IPR029063">
    <property type="entry name" value="SAM-dependent_MTases_sf"/>
</dbReference>
<comment type="caution">
    <text evidence="1">The sequence shown here is derived from an EMBL/GenBank/DDBJ whole genome shotgun (WGS) entry which is preliminary data.</text>
</comment>
<evidence type="ECO:0000313" key="1">
    <source>
        <dbReference type="EMBL" id="MBB3101385.1"/>
    </source>
</evidence>
<dbReference type="SUPFAM" id="SSF53335">
    <property type="entry name" value="S-adenosyl-L-methionine-dependent methyltransferases"/>
    <property type="match status" value="1"/>
</dbReference>
<dbReference type="RefSeq" id="WP_183227803.1">
    <property type="nucleotide sequence ID" value="NZ_BMPW01000038.1"/>
</dbReference>
<dbReference type="GO" id="GO:0032259">
    <property type="term" value="P:methylation"/>
    <property type="evidence" value="ECO:0007669"/>
    <property type="project" value="UniProtKB-KW"/>
</dbReference>
<dbReference type="Pfam" id="PF13489">
    <property type="entry name" value="Methyltransf_23"/>
    <property type="match status" value="1"/>
</dbReference>
<dbReference type="Proteomes" id="UP000590749">
    <property type="component" value="Unassembled WGS sequence"/>
</dbReference>
<organism evidence="1 2">
    <name type="scientific">Actinoplanes campanulatus</name>
    <dbReference type="NCBI Taxonomy" id="113559"/>
    <lineage>
        <taxon>Bacteria</taxon>
        <taxon>Bacillati</taxon>
        <taxon>Actinomycetota</taxon>
        <taxon>Actinomycetes</taxon>
        <taxon>Micromonosporales</taxon>
        <taxon>Micromonosporaceae</taxon>
        <taxon>Actinoplanes</taxon>
    </lineage>
</organism>
<gene>
    <name evidence="1" type="ORF">FHR83_009114</name>
</gene>
<keyword evidence="1" id="KW-0489">Methyltransferase</keyword>
<keyword evidence="2" id="KW-1185">Reference proteome</keyword>
<reference evidence="1 2" key="1">
    <citation type="submission" date="2020-08" db="EMBL/GenBank/DDBJ databases">
        <title>Genomic Encyclopedia of Type Strains, Phase III (KMG-III): the genomes of soil and plant-associated and newly described type strains.</title>
        <authorList>
            <person name="Whitman W."/>
        </authorList>
    </citation>
    <scope>NUCLEOTIDE SEQUENCE [LARGE SCALE GENOMIC DNA]</scope>
    <source>
        <strain evidence="1 2">CECT 3287</strain>
    </source>
</reference>
<proteinExistence type="predicted"/>
<dbReference type="Gene3D" id="3.40.50.150">
    <property type="entry name" value="Vaccinia Virus protein VP39"/>
    <property type="match status" value="1"/>
</dbReference>
<name>A0A7W5ASB1_9ACTN</name>
<dbReference type="GO" id="GO:0008168">
    <property type="term" value="F:methyltransferase activity"/>
    <property type="evidence" value="ECO:0007669"/>
    <property type="project" value="UniProtKB-KW"/>
</dbReference>
<dbReference type="EMBL" id="JACHXF010000037">
    <property type="protein sequence ID" value="MBB3101385.1"/>
    <property type="molecule type" value="Genomic_DNA"/>
</dbReference>
<sequence length="659" mass="70975">MNGSMLPAAVAAAVLLLDGLRLRARLRAIPSLPPVPARNPVTVPARPARMPVAVPASSDGKPPSGEAIYVPAAREPGIRPGADAAPEDAADRFLLITAAGVAVDERTRREAVAHAEREGLAVLDLVPADLPMSETFTLVRQVDPATYRTDPLAPGRGAGQALLVDAALAARAGVDAGDGHDPATMIRITDRLKKYAADGAGLLVTPAVTAVPAGPATFPARLRASTTSVHATLAVRLYGYLLLAAVVALDPAWGLLALTAYAAQPYLVTAGTALRPADRLRAAWLRPVRDPLRWWRCARGRWRSPYDREMDERRARARIGYARDLADGTGRFFEPRRDDCPWCGGTSLRRRLTSPDRMVGKPGSFSLDRCADCGHIFQNPRLNAAGLEFYYRDVYDGLGESSAEKLLAGHADSYRGRVDMVRAHTTPRGWLDVGTGWGHFCRYAAPASPGTVFDGLDMGDGVLEAQRRGWIDTAHQGMFPESADRLVGRYDVISMHHYLEHTLDPRAEIEAAARALPPGGHLLIEVPNPRFGPARLMRSLWMPYFQPQHLNLISLPRLAEAITARGLTVVATDTGRAHQPCDLSAAVLLWVNTNFPDPDRPWAPRPATRLARARHAVAWCVAGPAMVLAAVADRLLGAAIAPTSGGNCYRLLARKPAVG</sequence>